<dbReference type="Pfam" id="PF14500">
    <property type="entry name" value="MMS19_N"/>
    <property type="match status" value="1"/>
</dbReference>
<accession>A0AA39L6Q7</accession>
<dbReference type="InterPro" id="IPR024687">
    <property type="entry name" value="MMS19_C"/>
</dbReference>
<name>A0AA39L6Q7_SARSR</name>
<evidence type="ECO:0000259" key="5">
    <source>
        <dbReference type="Pfam" id="PF12460"/>
    </source>
</evidence>
<evidence type="ECO:0000256" key="1">
    <source>
        <dbReference type="ARBA" id="ARBA00004123"/>
    </source>
</evidence>
<dbReference type="InterPro" id="IPR039920">
    <property type="entry name" value="MMS19"/>
</dbReference>
<dbReference type="Pfam" id="PF12460">
    <property type="entry name" value="MMS19_C"/>
    <property type="match status" value="1"/>
</dbReference>
<reference evidence="7" key="1">
    <citation type="submission" date="2022-10" db="EMBL/GenBank/DDBJ databases">
        <title>Determination and structural analysis of whole genome sequence of Sarocladium strictum F4-1.</title>
        <authorList>
            <person name="Hu L."/>
            <person name="Jiang Y."/>
        </authorList>
    </citation>
    <scope>NUCLEOTIDE SEQUENCE</scope>
    <source>
        <strain evidence="7">F4-1</strain>
    </source>
</reference>
<comment type="similarity">
    <text evidence="4">Belongs to the MET18/MMS19 family.</text>
</comment>
<gene>
    <name evidence="7" type="ORF">NLU13_6030</name>
</gene>
<organism evidence="7 8">
    <name type="scientific">Sarocladium strictum</name>
    <name type="common">Black bundle disease fungus</name>
    <name type="synonym">Acremonium strictum</name>
    <dbReference type="NCBI Taxonomy" id="5046"/>
    <lineage>
        <taxon>Eukaryota</taxon>
        <taxon>Fungi</taxon>
        <taxon>Dikarya</taxon>
        <taxon>Ascomycota</taxon>
        <taxon>Pezizomycotina</taxon>
        <taxon>Sordariomycetes</taxon>
        <taxon>Hypocreomycetidae</taxon>
        <taxon>Hypocreales</taxon>
        <taxon>Sarocladiaceae</taxon>
        <taxon>Sarocladium</taxon>
    </lineage>
</organism>
<dbReference type="GO" id="GO:0016226">
    <property type="term" value="P:iron-sulfur cluster assembly"/>
    <property type="evidence" value="ECO:0007669"/>
    <property type="project" value="UniProtKB-UniRule"/>
</dbReference>
<protein>
    <recommendedName>
        <fullName evidence="4">MMS19 nucleotide excision repair protein</fullName>
    </recommendedName>
</protein>
<feature type="domain" description="MMS19 N-terminal" evidence="6">
    <location>
        <begin position="68"/>
        <end position="327"/>
    </location>
</feature>
<evidence type="ECO:0000256" key="3">
    <source>
        <dbReference type="ARBA" id="ARBA00023242"/>
    </source>
</evidence>
<dbReference type="GO" id="GO:0051604">
    <property type="term" value="P:protein maturation"/>
    <property type="evidence" value="ECO:0007669"/>
    <property type="project" value="UniProtKB-UniRule"/>
</dbReference>
<dbReference type="SUPFAM" id="SSF48371">
    <property type="entry name" value="ARM repeat"/>
    <property type="match status" value="1"/>
</dbReference>
<keyword evidence="4" id="KW-0234">DNA repair</keyword>
<evidence type="ECO:0000259" key="6">
    <source>
        <dbReference type="Pfam" id="PF14500"/>
    </source>
</evidence>
<evidence type="ECO:0000313" key="8">
    <source>
        <dbReference type="Proteomes" id="UP001175261"/>
    </source>
</evidence>
<dbReference type="GO" id="GO:0097361">
    <property type="term" value="C:cytosolic [4Fe-4S] assembly targeting complex"/>
    <property type="evidence" value="ECO:0007669"/>
    <property type="project" value="UniProtKB-UniRule"/>
</dbReference>
<dbReference type="Proteomes" id="UP001175261">
    <property type="component" value="Unassembled WGS sequence"/>
</dbReference>
<keyword evidence="2" id="KW-0677">Repeat</keyword>
<dbReference type="EMBL" id="JAPDFR010000005">
    <property type="protein sequence ID" value="KAK0386193.1"/>
    <property type="molecule type" value="Genomic_DNA"/>
</dbReference>
<comment type="subcellular location">
    <subcellularLocation>
        <location evidence="1 4">Nucleus</location>
    </subcellularLocation>
</comment>
<sequence>MADFRQLALEFVLADDEGKQNSLAKQAASEIQSGDASSNPVARWVESVQPWMPGNNEDEVVEGQDTPDWTSRAKALEFLSRTLQYLDPTVLKPSQVKLLVSFFGAMFDIDHKAGIMASATALNKIRQMKAFQPSSGNEITTKLCALKDDFSRQTSKTRLAVYELLRSLITTPEVAKDLQQRHGEGASFMKELLHLCSSERDPDCLLVWFDIQRHFLSEYSATQEILEEVYNIFKAYFPITLPRIAQSSVTPDELKMALRKCFSANQKLAPLTIPFLIGKMDQGASVTVNVKIDILKTMQQCLEKYEDKNASIAPYFNEIWGSLKYEVRNGESEDTIWATLEVLKTLATRLEGEHLRDYTLTVTRDCVTDLSNITYTAPSGRLLVAVLSANPSAFVLMVAPTITHLKENLRHPKTPDHSQDLLKILHVVLETRLLLSGVQMTEQEKKEFSAVDGVFKNLYADVLRTPVQTGSRLSSGEDDLKISMRAVQAAGALVGQVTVPTVLEPSGSVRLLPDSVCLELCNDLFTIFTQTAWGGQKKRSTDDVLNATTRSLHRTVEAYPEGFGIILDQSISIIRAERSNGGPTAVAAIRTLGPLLAFVGCSTLPKSPSPSLDRFLHLTLALTNELLESIDARADPKVRSALAAGIESAFRYYNEACVAPELEASTFVLDGPWVKYITSRYPVLEQLGTQHVAEVVASSTPTCASETRQDFLLSGLAIARHVYLRVTEPLTGSTEGITLRQSIMSQDQAAEHQFLHHVASLAGFITHEMTESQQALVHAEELALNLFREDSLNLSASEQPATDPENKWDWFVAGETNILAFSVFEGLHPSSVASLFKKGVAQDIIKRASSANTPQRPSVITPILSILANKFIIENDAELINHLVQNAQTARKTAEQSANTEAAGLEHLNFAYAILSGILRRYSSKKAEALLEFVREGPSMPNGLGSQLAQRMEMLVAPQTFLTKPNYAVVKPLWMQKVYFELVTPILRKAMDGSLDVDVRKKYGVAVVLMLRHMSFSVYEADADKVLTISILTAQQSKSPMESLAALDVLQNILLEAPEKGQDHLHSIINICVPAFTSGVVAGTGKLALEIVGGMPKMFEARRLVQFVPQLERELTLACGHGVRDLRRLARLARQAWAPLK</sequence>
<dbReference type="PANTHER" id="PTHR12891">
    <property type="entry name" value="DNA REPAIR/TRANSCRIPTION PROTEIN MET18/MMS19"/>
    <property type="match status" value="1"/>
</dbReference>
<dbReference type="AlphaFoldDB" id="A0AA39L6Q7"/>
<dbReference type="InterPro" id="IPR016024">
    <property type="entry name" value="ARM-type_fold"/>
</dbReference>
<dbReference type="GO" id="GO:0005634">
    <property type="term" value="C:nucleus"/>
    <property type="evidence" value="ECO:0007669"/>
    <property type="project" value="UniProtKB-SubCell"/>
</dbReference>
<keyword evidence="4" id="KW-0227">DNA damage</keyword>
<keyword evidence="8" id="KW-1185">Reference proteome</keyword>
<evidence type="ECO:0000256" key="4">
    <source>
        <dbReference type="RuleBase" id="RU367072"/>
    </source>
</evidence>
<evidence type="ECO:0000313" key="7">
    <source>
        <dbReference type="EMBL" id="KAK0386193.1"/>
    </source>
</evidence>
<feature type="domain" description="MMS19 C-terminal" evidence="5">
    <location>
        <begin position="744"/>
        <end position="1070"/>
    </location>
</feature>
<comment type="caution">
    <text evidence="7">The sequence shown here is derived from an EMBL/GenBank/DDBJ whole genome shotgun (WGS) entry which is preliminary data.</text>
</comment>
<dbReference type="GO" id="GO:0006281">
    <property type="term" value="P:DNA repair"/>
    <property type="evidence" value="ECO:0007669"/>
    <property type="project" value="UniProtKB-UniRule"/>
</dbReference>
<evidence type="ECO:0000256" key="2">
    <source>
        <dbReference type="ARBA" id="ARBA00022737"/>
    </source>
</evidence>
<dbReference type="PANTHER" id="PTHR12891:SF0">
    <property type="entry name" value="MMS19 NUCLEOTIDE EXCISION REPAIR PROTEIN HOMOLOG"/>
    <property type="match status" value="1"/>
</dbReference>
<keyword evidence="3 4" id="KW-0539">Nucleus</keyword>
<proteinExistence type="inferred from homology"/>
<dbReference type="InterPro" id="IPR029240">
    <property type="entry name" value="MMS19_N"/>
</dbReference>
<comment type="function">
    <text evidence="4">Key component of the cytosolic iron-sulfur protein assembly (CIA) complex, a multiprotein complex that mediates the incorporation of iron-sulfur cluster into apoproteins specifically involved in DNA metabolism and genomic integrity. In the CIA complex, MMS19 acts as an adapter between early-acting CIA components and a subset of cellular target iron-sulfur proteins.</text>
</comment>